<dbReference type="CDD" id="cd07821">
    <property type="entry name" value="PYR_PYL_RCAR_like"/>
    <property type="match status" value="1"/>
</dbReference>
<dbReference type="EMBL" id="JANEYT010000014">
    <property type="protein sequence ID" value="MCQ1058068.1"/>
    <property type="molecule type" value="Genomic_DNA"/>
</dbReference>
<dbReference type="Proteomes" id="UP001524460">
    <property type="component" value="Unassembled WGS sequence"/>
</dbReference>
<dbReference type="SUPFAM" id="SSF55961">
    <property type="entry name" value="Bet v1-like"/>
    <property type="match status" value="1"/>
</dbReference>
<reference evidence="1 2" key="1">
    <citation type="submission" date="2022-07" db="EMBL/GenBank/DDBJ databases">
        <title>Photobacterium pectinilyticum sp. nov., a marine bacterium isolated from surface seawater of Qingdao offshore.</title>
        <authorList>
            <person name="Wang X."/>
        </authorList>
    </citation>
    <scope>NUCLEOTIDE SEQUENCE [LARGE SCALE GENOMIC DNA]</scope>
    <source>
        <strain evidence="1 2">ZSDE20</strain>
    </source>
</reference>
<proteinExistence type="predicted"/>
<dbReference type="InterPro" id="IPR023393">
    <property type="entry name" value="START-like_dom_sf"/>
</dbReference>
<protein>
    <submittedName>
        <fullName evidence="1">SRPBCC family protein</fullName>
    </submittedName>
</protein>
<keyword evidence="2" id="KW-1185">Reference proteome</keyword>
<accession>A0ABT1MZZ1</accession>
<organism evidence="1 2">
    <name type="scientific">Photobacterium pectinilyticum</name>
    <dbReference type="NCBI Taxonomy" id="2906793"/>
    <lineage>
        <taxon>Bacteria</taxon>
        <taxon>Pseudomonadati</taxon>
        <taxon>Pseudomonadota</taxon>
        <taxon>Gammaproteobacteria</taxon>
        <taxon>Vibrionales</taxon>
        <taxon>Vibrionaceae</taxon>
        <taxon>Photobacterium</taxon>
    </lineage>
</organism>
<dbReference type="RefSeq" id="WP_255041829.1">
    <property type="nucleotide sequence ID" value="NZ_JANEYT010000014.1"/>
</dbReference>
<evidence type="ECO:0000313" key="1">
    <source>
        <dbReference type="EMBL" id="MCQ1058068.1"/>
    </source>
</evidence>
<dbReference type="Gene3D" id="3.30.530.20">
    <property type="match status" value="1"/>
</dbReference>
<name>A0ABT1MZZ1_9GAMM</name>
<gene>
    <name evidence="1" type="ORF">NHN17_08355</name>
</gene>
<evidence type="ECO:0000313" key="2">
    <source>
        <dbReference type="Proteomes" id="UP001524460"/>
    </source>
</evidence>
<sequence length="154" mass="17837">MGIHTITLDKKVKVPKKILFRLLTDHDNLGRFFDSQYSLIKPGKPECNGIGAIREVSTGLFTFQEQVIDYKENEHLHYKIIQGVPINEHGGWIKFNSLNAHNSMIHYRIMFTPKVKGTGWIMKYLFEKRIKRALDSIASYGENNWQPENSISSK</sequence>
<comment type="caution">
    <text evidence="1">The sequence shown here is derived from an EMBL/GenBank/DDBJ whole genome shotgun (WGS) entry which is preliminary data.</text>
</comment>